<keyword evidence="3" id="KW-0539">Nucleus</keyword>
<gene>
    <name evidence="4" type="ORF">BdWA1_003212</name>
</gene>
<protein>
    <submittedName>
        <fullName evidence="4">Armadillo-like helical</fullName>
    </submittedName>
</protein>
<comment type="subcellular location">
    <subcellularLocation>
        <location evidence="1">Nucleus</location>
    </subcellularLocation>
</comment>
<dbReference type="InterPro" id="IPR011989">
    <property type="entry name" value="ARM-like"/>
</dbReference>
<dbReference type="KEGG" id="bdw:94337509"/>
<evidence type="ECO:0000256" key="2">
    <source>
        <dbReference type="ARBA" id="ARBA00022448"/>
    </source>
</evidence>
<keyword evidence="2" id="KW-0813">Transport</keyword>
<dbReference type="AlphaFoldDB" id="A0AAD9UN84"/>
<keyword evidence="5" id="KW-1185">Reference proteome</keyword>
<dbReference type="PANTHER" id="PTHR12363:SF33">
    <property type="entry name" value="IMPORTIN-13"/>
    <property type="match status" value="1"/>
</dbReference>
<dbReference type="GO" id="GO:0005634">
    <property type="term" value="C:nucleus"/>
    <property type="evidence" value="ECO:0007669"/>
    <property type="project" value="UniProtKB-SubCell"/>
</dbReference>
<name>A0AAD9UN84_9APIC</name>
<sequence>MRVNLKQSYTKVVEFLFNLRNQPNNTLENTGRILKCWHKWHHFDNYSNTSEPCFVFLRDCLEIIGGVGSADFEAHSDTFEIAIECMVDVLEEVGYLNYKQHGGGAKDDQDENFTYSPRRHNDLKHIARLCFELCTSDAFIQKLASGFESNYGYLNLISKLHVHLIDALQYSLQFDNPKQTQLLSTLVHFIELPYCLMFSNVTQGNLKALCNCFAPGYNRLELRNLLIASLPQCQGIEPIDDEACGYASSAIYLLYDLLAAQESRASENVFQFIATEIMQVALLASTFPSNGNEPVLERDPFQEYRSYMDDLQKLIPSACFILKNETIVAFITQYTVAQGFFTQSLHAMESGLAVFGLVLSSLSSKSLFSDVFQLVTQLYCMMETLFIARYNQDQPQHQLPLKTWQSALHFLTATRRIMIMDESEVLIKQCYSMMRRLLECLVKSSSDAVYFKVLKMELVHTASNVCFYTRLNKLKCWEHVLQCQMQMIELVHNDPDELDLLLIEGTSSAISTLSQDAVLVNVVETLIMKWLHFIKEGMDKNSLTIEELKRMLNKICTCIRNIQRRNILGIVCRELIPMLQVLLTHFCKNDELVEIICKCLKHAARCCHVDVLKRIPEITATIAQVSQVKLTCTYLYAVEWLHALLSKDSGEAPEAQAVANLYMHLTRHTLQILESPENLKQESTQDLLEDFFGLQTRILKCTTLLLDNLLVLQNIVKLSNVSFGMSQPHCLFSFWNVLLRQSRQCPQYYKVAKEALPITMKLVMGTIASGCHSSVKRCVETFIQELVANFGIQETTQLVEIGTSALPQSLVPNDKERALVVESLVKEAQDPDGIKSPSTMRHIHKLACQIAMRHRNRLD</sequence>
<dbReference type="Proteomes" id="UP001214638">
    <property type="component" value="Unassembled WGS sequence"/>
</dbReference>
<evidence type="ECO:0000313" key="4">
    <source>
        <dbReference type="EMBL" id="KAK2195536.1"/>
    </source>
</evidence>
<dbReference type="RefSeq" id="XP_067802379.1">
    <property type="nucleotide sequence ID" value="XM_067948228.1"/>
</dbReference>
<organism evidence="4 5">
    <name type="scientific">Babesia duncani</name>
    <dbReference type="NCBI Taxonomy" id="323732"/>
    <lineage>
        <taxon>Eukaryota</taxon>
        <taxon>Sar</taxon>
        <taxon>Alveolata</taxon>
        <taxon>Apicomplexa</taxon>
        <taxon>Aconoidasida</taxon>
        <taxon>Piroplasmida</taxon>
        <taxon>Babesiidae</taxon>
        <taxon>Babesia</taxon>
    </lineage>
</organism>
<dbReference type="GeneID" id="94337509"/>
<dbReference type="EMBL" id="JALLKP010000004">
    <property type="protein sequence ID" value="KAK2195536.1"/>
    <property type="molecule type" value="Genomic_DNA"/>
</dbReference>
<dbReference type="InterPro" id="IPR051345">
    <property type="entry name" value="Importin_beta-like_NTR"/>
</dbReference>
<evidence type="ECO:0000256" key="3">
    <source>
        <dbReference type="ARBA" id="ARBA00023242"/>
    </source>
</evidence>
<dbReference type="GO" id="GO:0006606">
    <property type="term" value="P:protein import into nucleus"/>
    <property type="evidence" value="ECO:0007669"/>
    <property type="project" value="TreeGrafter"/>
</dbReference>
<comment type="caution">
    <text evidence="4">The sequence shown here is derived from an EMBL/GenBank/DDBJ whole genome shotgun (WGS) entry which is preliminary data.</text>
</comment>
<dbReference type="Gene3D" id="1.25.10.10">
    <property type="entry name" value="Leucine-rich Repeat Variant"/>
    <property type="match status" value="1"/>
</dbReference>
<evidence type="ECO:0000256" key="1">
    <source>
        <dbReference type="ARBA" id="ARBA00004123"/>
    </source>
</evidence>
<dbReference type="PANTHER" id="PTHR12363">
    <property type="entry name" value="TRANSPORTIN 3 AND IMPORTIN 13"/>
    <property type="match status" value="1"/>
</dbReference>
<reference evidence="4" key="1">
    <citation type="journal article" date="2023" name="Nat. Microbiol.">
        <title>Babesia duncani multi-omics identifies virulence factors and drug targets.</title>
        <authorList>
            <person name="Singh P."/>
            <person name="Lonardi S."/>
            <person name="Liang Q."/>
            <person name="Vydyam P."/>
            <person name="Khabirova E."/>
            <person name="Fang T."/>
            <person name="Gihaz S."/>
            <person name="Thekkiniath J."/>
            <person name="Munshi M."/>
            <person name="Abel S."/>
            <person name="Ciampossin L."/>
            <person name="Batugedara G."/>
            <person name="Gupta M."/>
            <person name="Lu X.M."/>
            <person name="Lenz T."/>
            <person name="Chakravarty S."/>
            <person name="Cornillot E."/>
            <person name="Hu Y."/>
            <person name="Ma W."/>
            <person name="Gonzalez L.M."/>
            <person name="Sanchez S."/>
            <person name="Estrada K."/>
            <person name="Sanchez-Flores A."/>
            <person name="Montero E."/>
            <person name="Harb O.S."/>
            <person name="Le Roch K.G."/>
            <person name="Mamoun C.B."/>
        </authorList>
    </citation>
    <scope>NUCLEOTIDE SEQUENCE</scope>
    <source>
        <strain evidence="4">WA1</strain>
    </source>
</reference>
<proteinExistence type="predicted"/>
<accession>A0AAD9UN84</accession>
<dbReference type="GO" id="GO:0005737">
    <property type="term" value="C:cytoplasm"/>
    <property type="evidence" value="ECO:0007669"/>
    <property type="project" value="TreeGrafter"/>
</dbReference>
<evidence type="ECO:0000313" key="5">
    <source>
        <dbReference type="Proteomes" id="UP001214638"/>
    </source>
</evidence>